<proteinExistence type="predicted"/>
<dbReference type="EMBL" id="CM035418">
    <property type="protein sequence ID" value="KAH7421383.1"/>
    <property type="molecule type" value="Genomic_DNA"/>
</dbReference>
<dbReference type="OMA" id="FNGANIW"/>
<dbReference type="PANTHER" id="PTHR36722:SF1">
    <property type="entry name" value="TYPE 2 DNA TOPOISOMERASE 6 SUBUNIT B-LIKE"/>
    <property type="match status" value="1"/>
</dbReference>
<dbReference type="AlphaFoldDB" id="A0A8T2THR0"/>
<keyword evidence="3" id="KW-1185">Reference proteome</keyword>
<evidence type="ECO:0000256" key="1">
    <source>
        <dbReference type="SAM" id="MobiDB-lite"/>
    </source>
</evidence>
<dbReference type="OrthoDB" id="1918529at2759"/>
<organism evidence="2 3">
    <name type="scientific">Ceratopteris richardii</name>
    <name type="common">Triangle waterfern</name>
    <dbReference type="NCBI Taxonomy" id="49495"/>
    <lineage>
        <taxon>Eukaryota</taxon>
        <taxon>Viridiplantae</taxon>
        <taxon>Streptophyta</taxon>
        <taxon>Embryophyta</taxon>
        <taxon>Tracheophyta</taxon>
        <taxon>Polypodiopsida</taxon>
        <taxon>Polypodiidae</taxon>
        <taxon>Polypodiales</taxon>
        <taxon>Pteridineae</taxon>
        <taxon>Pteridaceae</taxon>
        <taxon>Parkerioideae</taxon>
        <taxon>Ceratopteris</taxon>
    </lineage>
</organism>
<dbReference type="InterPro" id="IPR034566">
    <property type="entry name" value="MTOPVIB_plant"/>
</dbReference>
<gene>
    <name evidence="2" type="ORF">KP509_13G054500</name>
</gene>
<sequence length="491" mass="54611">MSIAEGTRSLQTLLPDGYAACHAVIGDTISRCRHNNGLCRVTITFKLLENSPPSMLTSFVLAVSDTGNGISSEDVPKLFQNLSSKLSPPHHPCSRPLIWGGEIDMLTSEFMESEVRQYHVKDALSQAKVMQMRSIPKECGTFSGSNIIFNFKGYPQETMHYVSDMSSKIRILMLKTVAVEVCVASQVAEGTFYEDVLLSCEGLSLSPELSSIDRLSIGTANYVEKSGDIQRDSIKIGKAFSGSSESLAETLWFFEVCFAVTESLNTTNSSTKIEPKQMKVLFFEDCVCATITSTILQTLNSKVSWDRFGLSIKDVQVTDTGIALIEWEGPAQLESILLVLHRYRSSQTMLQSWSRETQLCKRCIEDALNDLKQQNPHLFCSHSSKELQRYVPDLSCCLSKLISSSSDIEFKDSCAQILGLQSTDYNDIRSSITTRLLQVIEDLDKQPANKKKGHKETGSKTSSPDESNDNLIDEEGDDCDYFAGNSIWQYQ</sequence>
<protein>
    <submittedName>
        <fullName evidence="2">Uncharacterized protein</fullName>
    </submittedName>
</protein>
<dbReference type="GO" id="GO:0042138">
    <property type="term" value="P:meiotic DNA double-strand break formation"/>
    <property type="evidence" value="ECO:0007669"/>
    <property type="project" value="InterPro"/>
</dbReference>
<feature type="region of interest" description="Disordered" evidence="1">
    <location>
        <begin position="447"/>
        <end position="478"/>
    </location>
</feature>
<feature type="compositionally biased region" description="Acidic residues" evidence="1">
    <location>
        <begin position="466"/>
        <end position="478"/>
    </location>
</feature>
<dbReference type="GO" id="GO:0000793">
    <property type="term" value="C:condensed chromosome"/>
    <property type="evidence" value="ECO:0007669"/>
    <property type="project" value="TreeGrafter"/>
</dbReference>
<name>A0A8T2THR0_CERRI</name>
<comment type="caution">
    <text evidence="2">The sequence shown here is derived from an EMBL/GenBank/DDBJ whole genome shotgun (WGS) entry which is preliminary data.</text>
</comment>
<dbReference type="GO" id="GO:0030674">
    <property type="term" value="F:protein-macromolecule adaptor activity"/>
    <property type="evidence" value="ECO:0007669"/>
    <property type="project" value="TreeGrafter"/>
</dbReference>
<accession>A0A8T2THR0</accession>
<dbReference type="GO" id="GO:0007131">
    <property type="term" value="P:reciprocal meiotic recombination"/>
    <property type="evidence" value="ECO:0007669"/>
    <property type="project" value="TreeGrafter"/>
</dbReference>
<dbReference type="Proteomes" id="UP000825935">
    <property type="component" value="Chromosome 13"/>
</dbReference>
<evidence type="ECO:0000313" key="3">
    <source>
        <dbReference type="Proteomes" id="UP000825935"/>
    </source>
</evidence>
<dbReference type="PANTHER" id="PTHR36722">
    <property type="entry name" value="TYPE 2 DNA TOPOISOMERASE 6 SUBUNIT B-LIKE"/>
    <property type="match status" value="1"/>
</dbReference>
<evidence type="ECO:0000313" key="2">
    <source>
        <dbReference type="EMBL" id="KAH7421383.1"/>
    </source>
</evidence>
<reference evidence="2" key="1">
    <citation type="submission" date="2021-08" db="EMBL/GenBank/DDBJ databases">
        <title>WGS assembly of Ceratopteris richardii.</title>
        <authorList>
            <person name="Marchant D.B."/>
            <person name="Chen G."/>
            <person name="Jenkins J."/>
            <person name="Shu S."/>
            <person name="Leebens-Mack J."/>
            <person name="Grimwood J."/>
            <person name="Schmutz J."/>
            <person name="Soltis P."/>
            <person name="Soltis D."/>
            <person name="Chen Z.-H."/>
        </authorList>
    </citation>
    <scope>NUCLEOTIDE SEQUENCE</scope>
    <source>
        <strain evidence="2">Whitten #5841</strain>
        <tissue evidence="2">Leaf</tissue>
    </source>
</reference>